<dbReference type="Proteomes" id="UP000500791">
    <property type="component" value="Chromosome"/>
</dbReference>
<dbReference type="AlphaFoldDB" id="A0A6G7VJS6"/>
<evidence type="ECO:0000313" key="1">
    <source>
        <dbReference type="EMBL" id="QIK40289.1"/>
    </source>
</evidence>
<accession>A0A6G7VJS6</accession>
<keyword evidence="2" id="KW-1185">Reference proteome</keyword>
<dbReference type="KEGG" id="mon:G8E03_05630"/>
<sequence length="167" mass="18414">MDTLEHYLTAEDADPIDIVETLASHHAWDFDRVADNQIAMGIEGSWQTYSLSLAWSPHDETLRLVCTFELDVPAERRPAVLEVIDGANDTLWSGSFTTWPEHNMIVFRYGLNLAGDASASGTQIDDMIAAAIEACERYYPAFQISLEDGACPQQALGIAMSQAYGRA</sequence>
<name>A0A6G7VJS6_9RHOB</name>
<dbReference type="EMBL" id="CP049811">
    <property type="protein sequence ID" value="QIK40289.1"/>
    <property type="molecule type" value="Genomic_DNA"/>
</dbReference>
<reference evidence="1 2" key="1">
    <citation type="submission" date="2020-03" db="EMBL/GenBank/DDBJ databases">
        <title>Complete genome sequence of Monaibacterium sp. ALG8 with diverse plasmids.</title>
        <authorList>
            <person name="Sun C."/>
        </authorList>
    </citation>
    <scope>NUCLEOTIDE SEQUENCE [LARGE SCALE GENOMIC DNA]</scope>
    <source>
        <strain evidence="1 2">ALG8</strain>
    </source>
</reference>
<evidence type="ECO:0000313" key="2">
    <source>
        <dbReference type="Proteomes" id="UP000500791"/>
    </source>
</evidence>
<dbReference type="CDD" id="cd17033">
    <property type="entry name" value="DR1245-like"/>
    <property type="match status" value="1"/>
</dbReference>
<dbReference type="RefSeq" id="WP_166189588.1">
    <property type="nucleotide sequence ID" value="NZ_CP049811.1"/>
</dbReference>
<proteinExistence type="predicted"/>
<dbReference type="Pfam" id="PF10722">
    <property type="entry name" value="YbjN"/>
    <property type="match status" value="1"/>
</dbReference>
<organism evidence="1 2">
    <name type="scientific">Pontivivens nitratireducens</name>
    <dbReference type="NCBI Taxonomy" id="2758038"/>
    <lineage>
        <taxon>Bacteria</taxon>
        <taxon>Pseudomonadati</taxon>
        <taxon>Pseudomonadota</taxon>
        <taxon>Alphaproteobacteria</taxon>
        <taxon>Rhodobacterales</taxon>
        <taxon>Paracoccaceae</taxon>
        <taxon>Pontivivens</taxon>
    </lineage>
</organism>
<protein>
    <submittedName>
        <fullName evidence="1">YbjN domain-containing protein</fullName>
    </submittedName>
</protein>
<gene>
    <name evidence="1" type="ORF">G8E03_05630</name>
</gene>
<dbReference type="InterPro" id="IPR019660">
    <property type="entry name" value="Put_sensory_transdc_reg_YbjN"/>
</dbReference>